<dbReference type="VEuPathDB" id="FungiDB:AFLA_010035"/>
<sequence>MTEQESLIEQNEGNYKTGLINDHIEIIGLRQIRRHKAEYPPEETSGATIASGSTKHGNGDRPLGEFQCSLGHVHIYSLMHDFETLALESYSNNSPNQDHLLSLPKFNIQCAIIENTIAMGMTMEWMNDDDAVSIFNMQGPGILEALIPASLRPTIDEIDDEELCHDLMAFWDTRNAGAMLLVWGPSWVPGNWEMTPAFVKKWGYLLGGCEELLWSTNSWRMKLRERPLSIRPVLQDRATGEI</sequence>
<name>A0A7U2R3G5_ASPFN</name>
<organism evidence="2 3">
    <name type="scientific">Aspergillus flavus (strain ATCC 200026 / FGSC A1120 / IAM 13836 / NRRL 3357 / JCM 12722 / SRRC 167)</name>
    <dbReference type="NCBI Taxonomy" id="332952"/>
    <lineage>
        <taxon>Eukaryota</taxon>
        <taxon>Fungi</taxon>
        <taxon>Dikarya</taxon>
        <taxon>Ascomycota</taxon>
        <taxon>Pezizomycotina</taxon>
        <taxon>Eurotiomycetes</taxon>
        <taxon>Eurotiomycetidae</taxon>
        <taxon>Eurotiales</taxon>
        <taxon>Aspergillaceae</taxon>
        <taxon>Aspergillus</taxon>
        <taxon>Aspergillus subgen. Circumdati</taxon>
    </lineage>
</organism>
<evidence type="ECO:0000313" key="2">
    <source>
        <dbReference type="EMBL" id="QRD94738.1"/>
    </source>
</evidence>
<dbReference type="PANTHER" id="PTHR38116">
    <property type="entry name" value="CHROMOSOME 7, WHOLE GENOME SHOTGUN SEQUENCE"/>
    <property type="match status" value="1"/>
</dbReference>
<evidence type="ECO:0000313" key="3">
    <source>
        <dbReference type="Proteomes" id="UP000596276"/>
    </source>
</evidence>
<accession>A0A7U2R3G5</accession>
<gene>
    <name evidence="2" type="ORF">F9C07_2261874</name>
</gene>
<dbReference type="EMBL" id="CP044623">
    <property type="protein sequence ID" value="QRD94738.1"/>
    <property type="molecule type" value="Genomic_DNA"/>
</dbReference>
<reference evidence="3" key="1">
    <citation type="journal article" date="2021" name="G3 (Bethesda)">
        <title>Chromosome assembled and annotated genome sequence of Aspergillus flavus NRRL 3357.</title>
        <authorList>
            <person name="Skerker J.M."/>
            <person name="Pianalto K.M."/>
            <person name="Mondo S.J."/>
            <person name="Yang K."/>
            <person name="Arkin A.P."/>
            <person name="Keller N.P."/>
            <person name="Grigoriev I.V."/>
            <person name="Louise Glass N.L."/>
        </authorList>
    </citation>
    <scope>NUCLEOTIDE SEQUENCE [LARGE SCALE GENOMIC DNA]</scope>
    <source>
        <strain evidence="3">ATCC 200026 / FGSC A1120 / IAM 13836 / NRRL 3357 / JCM 12722 / SRRC 167</strain>
    </source>
</reference>
<protein>
    <submittedName>
        <fullName evidence="2">Uncharacterized protein</fullName>
    </submittedName>
</protein>
<dbReference type="VEuPathDB" id="FungiDB:F9C07_2261874"/>
<dbReference type="AlphaFoldDB" id="A0A7U2R3G5"/>
<dbReference type="Proteomes" id="UP000596276">
    <property type="component" value="Chromosome 6"/>
</dbReference>
<proteinExistence type="predicted"/>
<feature type="region of interest" description="Disordered" evidence="1">
    <location>
        <begin position="39"/>
        <end position="60"/>
    </location>
</feature>
<keyword evidence="3" id="KW-1185">Reference proteome</keyword>
<evidence type="ECO:0000256" key="1">
    <source>
        <dbReference type="SAM" id="MobiDB-lite"/>
    </source>
</evidence>
<dbReference type="PANTHER" id="PTHR38116:SF1">
    <property type="entry name" value="BZIP DOMAIN-CONTAINING PROTEIN"/>
    <property type="match status" value="1"/>
</dbReference>
<feature type="compositionally biased region" description="Polar residues" evidence="1">
    <location>
        <begin position="45"/>
        <end position="56"/>
    </location>
</feature>